<proteinExistence type="predicted"/>
<evidence type="ECO:0000313" key="3">
    <source>
        <dbReference type="Proteomes" id="UP000003844"/>
    </source>
</evidence>
<dbReference type="OrthoDB" id="883248at2"/>
<evidence type="ECO:0000313" key="2">
    <source>
        <dbReference type="EMBL" id="EHQ02209.1"/>
    </source>
</evidence>
<gene>
    <name evidence="2" type="ORF">Gilli_1562</name>
</gene>
<dbReference type="EMBL" id="JH594606">
    <property type="protein sequence ID" value="EHQ02209.1"/>
    <property type="molecule type" value="Genomic_DNA"/>
</dbReference>
<feature type="signal peptide" evidence="1">
    <location>
        <begin position="1"/>
        <end position="18"/>
    </location>
</feature>
<feature type="chain" id="PRO_5003560458" evidence="1">
    <location>
        <begin position="19"/>
        <end position="178"/>
    </location>
</feature>
<keyword evidence="3" id="KW-1185">Reference proteome</keyword>
<evidence type="ECO:0000256" key="1">
    <source>
        <dbReference type="SAM" id="SignalP"/>
    </source>
</evidence>
<dbReference type="Proteomes" id="UP000003844">
    <property type="component" value="Unassembled WGS sequence"/>
</dbReference>
<organism evidence="2 3">
    <name type="scientific">Gillisia limnaea (strain DSM 15749 / LMG 21470 / R-8282)</name>
    <dbReference type="NCBI Taxonomy" id="865937"/>
    <lineage>
        <taxon>Bacteria</taxon>
        <taxon>Pseudomonadati</taxon>
        <taxon>Bacteroidota</taxon>
        <taxon>Flavobacteriia</taxon>
        <taxon>Flavobacteriales</taxon>
        <taxon>Flavobacteriaceae</taxon>
        <taxon>Gillisia</taxon>
    </lineage>
</organism>
<dbReference type="HOGENOM" id="CLU_121393_0_0_10"/>
<sequence>MKKLLFVVLVFIGFNVNAQSQANVEKKLFSVNFLLPGLEYEMGLSNNTTLDLRAGTGFGISGGSNRDTEFGIFLNAHTQYRYYYNFDKRLGKNKNIDNNSANYIALNGSIDFGDPIIGDLQLSSDFGGVIGPVWGLQRYYGSGFKLDLNLGAGYGFNNLGGSYLSPIIGLRLGWLLSK</sequence>
<accession>H2BYB7</accession>
<dbReference type="RefSeq" id="WP_006988521.1">
    <property type="nucleotide sequence ID" value="NZ_JH594606.1"/>
</dbReference>
<reference evidence="3" key="1">
    <citation type="journal article" date="2012" name="Stand. Genomic Sci.">
        <title>Genome sequence of the Antarctic rhodopsins-containing flavobacterium Gillisia limnaea type strain (R-8282(T)).</title>
        <authorList>
            <person name="Riedel T."/>
            <person name="Held B."/>
            <person name="Nolan M."/>
            <person name="Lucas S."/>
            <person name="Lapidus A."/>
            <person name="Tice H."/>
            <person name="Del Rio T.G."/>
            <person name="Cheng J.F."/>
            <person name="Han C."/>
            <person name="Tapia R."/>
            <person name="Goodwin L.A."/>
            <person name="Pitluck S."/>
            <person name="Liolios K."/>
            <person name="Mavromatis K."/>
            <person name="Pagani I."/>
            <person name="Ivanova N."/>
            <person name="Mikhailova N."/>
            <person name="Pati A."/>
            <person name="Chen A."/>
            <person name="Palaniappan K."/>
            <person name="Land M."/>
            <person name="Rohde M."/>
            <person name="Tindall B.J."/>
            <person name="Detter J.C."/>
            <person name="Goker M."/>
            <person name="Bristow J."/>
            <person name="Eisen J.A."/>
            <person name="Markowitz V."/>
            <person name="Hugenholtz P."/>
            <person name="Kyrpides N.C."/>
            <person name="Klenk H.P."/>
            <person name="Woyke T."/>
        </authorList>
    </citation>
    <scope>NUCLEOTIDE SEQUENCE [LARGE SCALE GENOMIC DNA]</scope>
    <source>
        <strain evidence="3">DSM 15749 / LMG 21470 / R-8282</strain>
    </source>
</reference>
<keyword evidence="1" id="KW-0732">Signal</keyword>
<protein>
    <submittedName>
        <fullName evidence="2">Secreted protein</fullName>
    </submittedName>
</protein>
<name>H2BYB7_GILLR</name>
<dbReference type="eggNOG" id="ENOG5031M5W">
    <property type="taxonomic scope" value="Bacteria"/>
</dbReference>
<dbReference type="AlphaFoldDB" id="H2BYB7"/>
<dbReference type="STRING" id="865937.Gilli_1562"/>